<keyword evidence="4" id="KW-0812">Transmembrane</keyword>
<sequence length="298" mass="33744">MAEMCDPKEPGDPGEAEPDSGMVGGRAGFQYPRGVGSSLQLAVLTTGLGRLQSSAECVLSCSEEEMFGGQRTTKKYTGLLRSSRSLPGCLTQAHLPLLLLLISLGFFMLLVTTLVQVSRIRQSLQKETWDHQENPSQVDVSQKRTRSDLDEILQQLTWMNATLAGLCRPCPWKWELFQESCYFFSQTQNTWKESISACQNLRAQLVIINSTEEQKFLKSWNTRNNQRTWIGLSDHHNEGSWKWVDNTPLQLSFWKEGEPNNHGDEDCVELYSDGWNDNRCSTENFWICKKPSSPCPGP</sequence>
<evidence type="ECO:0000256" key="2">
    <source>
        <dbReference type="ARBA" id="ARBA00023157"/>
    </source>
</evidence>
<evidence type="ECO:0000313" key="6">
    <source>
        <dbReference type="Ensembl" id="ENSCAFP00040031751.1"/>
    </source>
</evidence>
<dbReference type="Gene3D" id="3.10.100.10">
    <property type="entry name" value="Mannose-Binding Protein A, subunit A"/>
    <property type="match status" value="1"/>
</dbReference>
<organism evidence="6 7">
    <name type="scientific">Canis lupus familiaris</name>
    <name type="common">Dog</name>
    <name type="synonym">Canis familiaris</name>
    <dbReference type="NCBI Taxonomy" id="9615"/>
    <lineage>
        <taxon>Eukaryota</taxon>
        <taxon>Metazoa</taxon>
        <taxon>Chordata</taxon>
        <taxon>Craniata</taxon>
        <taxon>Vertebrata</taxon>
        <taxon>Euteleostomi</taxon>
        <taxon>Mammalia</taxon>
        <taxon>Eutheria</taxon>
        <taxon>Laurasiatheria</taxon>
        <taxon>Carnivora</taxon>
        <taxon>Caniformia</taxon>
        <taxon>Canidae</taxon>
        <taxon>Canis</taxon>
    </lineage>
</organism>
<feature type="transmembrane region" description="Helical" evidence="4">
    <location>
        <begin position="95"/>
        <end position="117"/>
    </location>
</feature>
<name>A0A8C0Z2H5_CANLF</name>
<keyword evidence="2" id="KW-1015">Disulfide bond</keyword>
<proteinExistence type="predicted"/>
<dbReference type="SUPFAM" id="SSF56436">
    <property type="entry name" value="C-type lectin-like"/>
    <property type="match status" value="1"/>
</dbReference>
<dbReference type="PANTHER" id="PTHR22803">
    <property type="entry name" value="MANNOSE, PHOSPHOLIPASE, LECTIN RECEPTOR RELATED"/>
    <property type="match status" value="1"/>
</dbReference>
<dbReference type="OrthoDB" id="8950604at2759"/>
<dbReference type="Ensembl" id="ENSCAFT00040036463.1">
    <property type="protein sequence ID" value="ENSCAFP00040031751.1"/>
    <property type="gene ID" value="ENSCAFG00040019681.1"/>
</dbReference>
<evidence type="ECO:0000256" key="3">
    <source>
        <dbReference type="SAM" id="MobiDB-lite"/>
    </source>
</evidence>
<dbReference type="Pfam" id="PF00059">
    <property type="entry name" value="Lectin_C"/>
    <property type="match status" value="1"/>
</dbReference>
<keyword evidence="1" id="KW-0430">Lectin</keyword>
<feature type="region of interest" description="Disordered" evidence="3">
    <location>
        <begin position="1"/>
        <end position="23"/>
    </location>
</feature>
<evidence type="ECO:0000256" key="4">
    <source>
        <dbReference type="SAM" id="Phobius"/>
    </source>
</evidence>
<dbReference type="PROSITE" id="PS00615">
    <property type="entry name" value="C_TYPE_LECTIN_1"/>
    <property type="match status" value="1"/>
</dbReference>
<dbReference type="AlphaFoldDB" id="A0A8C0Z2H5"/>
<keyword evidence="4" id="KW-1133">Transmembrane helix</keyword>
<gene>
    <name evidence="6" type="primary">CD209</name>
</gene>
<dbReference type="PROSITE" id="PS50041">
    <property type="entry name" value="C_TYPE_LECTIN_2"/>
    <property type="match status" value="1"/>
</dbReference>
<reference evidence="6" key="1">
    <citation type="submission" date="2018-10" db="EMBL/GenBank/DDBJ databases">
        <title>De novo assembly of a Great Dane genome.</title>
        <authorList>
            <person name="Kidd J.M."/>
            <person name="Pendleton A.L."/>
            <person name="Shen F."/>
            <person name="Emery S."/>
        </authorList>
    </citation>
    <scope>NUCLEOTIDE SEQUENCE [LARGE SCALE GENOMIC DNA]</scope>
    <source>
        <strain evidence="6">Great Dane</strain>
    </source>
</reference>
<evidence type="ECO:0000313" key="7">
    <source>
        <dbReference type="Proteomes" id="UP000694542"/>
    </source>
</evidence>
<dbReference type="InterPro" id="IPR033989">
    <property type="entry name" value="CD209-like_CTLD"/>
</dbReference>
<dbReference type="Proteomes" id="UP000694542">
    <property type="component" value="Chromosome 20"/>
</dbReference>
<dbReference type="InterPro" id="IPR050111">
    <property type="entry name" value="C-type_lectin/snaclec_domain"/>
</dbReference>
<feature type="compositionally biased region" description="Basic and acidic residues" evidence="3">
    <location>
        <begin position="1"/>
        <end position="11"/>
    </location>
</feature>
<dbReference type="InterPro" id="IPR018378">
    <property type="entry name" value="C-type_lectin_CS"/>
</dbReference>
<protein>
    <submittedName>
        <fullName evidence="6">CD209 molecule</fullName>
    </submittedName>
</protein>
<accession>A0A8C0Z2H5</accession>
<feature type="domain" description="C-type lectin" evidence="5">
    <location>
        <begin position="177"/>
        <end position="289"/>
    </location>
</feature>
<dbReference type="InterPro" id="IPR016186">
    <property type="entry name" value="C-type_lectin-like/link_sf"/>
</dbReference>
<dbReference type="InterPro" id="IPR016187">
    <property type="entry name" value="CTDL_fold"/>
</dbReference>
<dbReference type="InterPro" id="IPR001304">
    <property type="entry name" value="C-type_lectin-like"/>
</dbReference>
<evidence type="ECO:0000259" key="5">
    <source>
        <dbReference type="PROSITE" id="PS50041"/>
    </source>
</evidence>
<dbReference type="SMART" id="SM00034">
    <property type="entry name" value="CLECT"/>
    <property type="match status" value="1"/>
</dbReference>
<keyword evidence="4" id="KW-0472">Membrane</keyword>
<dbReference type="GO" id="GO:0030246">
    <property type="term" value="F:carbohydrate binding"/>
    <property type="evidence" value="ECO:0007669"/>
    <property type="project" value="UniProtKB-KW"/>
</dbReference>
<evidence type="ECO:0000256" key="1">
    <source>
        <dbReference type="ARBA" id="ARBA00022734"/>
    </source>
</evidence>
<reference evidence="6" key="2">
    <citation type="submission" date="2025-08" db="UniProtKB">
        <authorList>
            <consortium name="Ensembl"/>
        </authorList>
    </citation>
    <scope>IDENTIFICATION</scope>
</reference>
<dbReference type="CDD" id="cd03590">
    <property type="entry name" value="CLECT_DC-SIGN_like"/>
    <property type="match status" value="1"/>
</dbReference>